<protein>
    <submittedName>
        <fullName evidence="3">TAP-like protein</fullName>
    </submittedName>
</protein>
<dbReference type="PANTHER" id="PTHR43358">
    <property type="entry name" value="ALPHA/BETA-HYDROLASE"/>
    <property type="match status" value="1"/>
</dbReference>
<dbReference type="InterPro" id="IPR029058">
    <property type="entry name" value="AB_hydrolase_fold"/>
</dbReference>
<dbReference type="PANTHER" id="PTHR43358:SF4">
    <property type="entry name" value="ALPHA_BETA HYDROLASE FOLD-1 DOMAIN-CONTAINING PROTEIN"/>
    <property type="match status" value="1"/>
</dbReference>
<evidence type="ECO:0000259" key="2">
    <source>
        <dbReference type="Pfam" id="PF08386"/>
    </source>
</evidence>
<dbReference type="SUPFAM" id="SSF53474">
    <property type="entry name" value="alpha/beta-Hydrolases"/>
    <property type="match status" value="1"/>
</dbReference>
<evidence type="ECO:0000313" key="4">
    <source>
        <dbReference type="Proteomes" id="UP000198122"/>
    </source>
</evidence>
<dbReference type="Pfam" id="PF08386">
    <property type="entry name" value="Abhydrolase_4"/>
    <property type="match status" value="1"/>
</dbReference>
<evidence type="ECO:0000313" key="3">
    <source>
        <dbReference type="EMBL" id="SNC73456.1"/>
    </source>
</evidence>
<reference evidence="3 4" key="1">
    <citation type="submission" date="2017-06" db="EMBL/GenBank/DDBJ databases">
        <authorList>
            <person name="Kim H.J."/>
            <person name="Triplett B.A."/>
        </authorList>
    </citation>
    <scope>NUCLEOTIDE SEQUENCE [LARGE SCALE GENOMIC DNA]</scope>
    <source>
        <strain evidence="3 4">DSM 22179</strain>
    </source>
</reference>
<dbReference type="InterPro" id="IPR000073">
    <property type="entry name" value="AB_hydrolase_1"/>
</dbReference>
<feature type="domain" description="Peptidase S33 tripeptidyl aminopeptidase-like C-terminal" evidence="2">
    <location>
        <begin position="222"/>
        <end position="296"/>
    </location>
</feature>
<dbReference type="OrthoDB" id="9785847at2"/>
<dbReference type="EMBL" id="FYEZ01000003">
    <property type="protein sequence ID" value="SNC73456.1"/>
    <property type="molecule type" value="Genomic_DNA"/>
</dbReference>
<dbReference type="Gene3D" id="3.40.50.1820">
    <property type="entry name" value="alpha/beta hydrolase"/>
    <property type="match status" value="1"/>
</dbReference>
<proteinExistence type="predicted"/>
<dbReference type="Proteomes" id="UP000198122">
    <property type="component" value="Unassembled WGS sequence"/>
</dbReference>
<name>A0A212U5I1_9MICO</name>
<organism evidence="3 4">
    <name type="scientific">Kytococcus aerolatus</name>
    <dbReference type="NCBI Taxonomy" id="592308"/>
    <lineage>
        <taxon>Bacteria</taxon>
        <taxon>Bacillati</taxon>
        <taxon>Actinomycetota</taxon>
        <taxon>Actinomycetes</taxon>
        <taxon>Micrococcales</taxon>
        <taxon>Kytococcaceae</taxon>
        <taxon>Kytococcus</taxon>
    </lineage>
</organism>
<dbReference type="GO" id="GO:0003824">
    <property type="term" value="F:catalytic activity"/>
    <property type="evidence" value="ECO:0007669"/>
    <property type="project" value="UniProtKB-ARBA"/>
</dbReference>
<dbReference type="AlphaFoldDB" id="A0A212U5I1"/>
<dbReference type="RefSeq" id="WP_088818957.1">
    <property type="nucleotide sequence ID" value="NZ_FYEZ01000003.1"/>
</dbReference>
<gene>
    <name evidence="3" type="ORF">SAMN05445756_1974</name>
</gene>
<dbReference type="Pfam" id="PF00561">
    <property type="entry name" value="Abhydrolase_1"/>
    <property type="match status" value="1"/>
</dbReference>
<sequence length="298" mass="31893">MPRRNPLTLPALTAGAGVLGLGVGALWGAHQISGAQRPAIPFGFSPFEVGVPAEDLTFTAVDGVRLSGWWLDRPGSDWPGSDRVAIVCHGHRGSKADMLGIGPGLWREGWSVLLFDFRGNGDSEDGPQSLAHYEQRDLEAALDLVAARRPEAEVDLVGFSMGAAVALQVAARDDRVRRVVADSSFADMHGVIAAAARGMRLPPVPLVQLVDHATRLRYGYRFAEVQPVEVVGEIAPRPLLLLHGTEDAVIPLEHAHRLAAAAGEGSELRVVEGVEHCGAYFADRPGYIAEVADFLRAR</sequence>
<keyword evidence="4" id="KW-1185">Reference proteome</keyword>
<evidence type="ECO:0000259" key="1">
    <source>
        <dbReference type="Pfam" id="PF00561"/>
    </source>
</evidence>
<accession>A0A212U5I1</accession>
<dbReference type="InterPro" id="IPR013595">
    <property type="entry name" value="Pept_S33_TAP-like_C"/>
</dbReference>
<feature type="domain" description="AB hydrolase-1" evidence="1">
    <location>
        <begin position="86"/>
        <end position="192"/>
    </location>
</feature>
<dbReference type="InterPro" id="IPR052920">
    <property type="entry name" value="DNA-binding_regulatory"/>
</dbReference>